<dbReference type="EMBL" id="GBXM01037778">
    <property type="protein sequence ID" value="JAH70799.1"/>
    <property type="molecule type" value="Transcribed_RNA"/>
</dbReference>
<dbReference type="AlphaFoldDB" id="A0A0E9UY71"/>
<reference evidence="1" key="1">
    <citation type="submission" date="2014-11" db="EMBL/GenBank/DDBJ databases">
        <authorList>
            <person name="Amaro Gonzalez C."/>
        </authorList>
    </citation>
    <scope>NUCLEOTIDE SEQUENCE</scope>
</reference>
<name>A0A0E9UY71_ANGAN</name>
<proteinExistence type="predicted"/>
<protein>
    <submittedName>
        <fullName evidence="1">Uncharacterized protein</fullName>
    </submittedName>
</protein>
<evidence type="ECO:0000313" key="1">
    <source>
        <dbReference type="EMBL" id="JAH70799.1"/>
    </source>
</evidence>
<sequence length="23" mass="2614">MGQSEAAFQMYSCAYEVVSVLYH</sequence>
<organism evidence="1">
    <name type="scientific">Anguilla anguilla</name>
    <name type="common">European freshwater eel</name>
    <name type="synonym">Muraena anguilla</name>
    <dbReference type="NCBI Taxonomy" id="7936"/>
    <lineage>
        <taxon>Eukaryota</taxon>
        <taxon>Metazoa</taxon>
        <taxon>Chordata</taxon>
        <taxon>Craniata</taxon>
        <taxon>Vertebrata</taxon>
        <taxon>Euteleostomi</taxon>
        <taxon>Actinopterygii</taxon>
        <taxon>Neopterygii</taxon>
        <taxon>Teleostei</taxon>
        <taxon>Anguilliformes</taxon>
        <taxon>Anguillidae</taxon>
        <taxon>Anguilla</taxon>
    </lineage>
</organism>
<accession>A0A0E9UY71</accession>
<reference evidence="1" key="2">
    <citation type="journal article" date="2015" name="Fish Shellfish Immunol.">
        <title>Early steps in the European eel (Anguilla anguilla)-Vibrio vulnificus interaction in the gills: Role of the RtxA13 toxin.</title>
        <authorList>
            <person name="Callol A."/>
            <person name="Pajuelo D."/>
            <person name="Ebbesson L."/>
            <person name="Teles M."/>
            <person name="MacKenzie S."/>
            <person name="Amaro C."/>
        </authorList>
    </citation>
    <scope>NUCLEOTIDE SEQUENCE</scope>
</reference>